<comment type="function">
    <text evidence="5">Poorly processive, error-prone DNA polymerase involved in untargeted mutagenesis. Copies undamaged DNA at stalled replication forks, which arise in vivo from mismatched or misaligned primer ends. These misaligned primers can be extended by PolIV. Exhibits no 3'-5' exonuclease (proofreading) activity. May be involved in translesional synthesis, in conjunction with the beta clamp from PolIII.</text>
</comment>
<accession>A0ABQ0PFZ4</accession>
<protein>
    <recommendedName>
        <fullName evidence="3">DNA-directed DNA polymerase</fullName>
        <ecNumber evidence="3">2.7.7.7</ecNumber>
    </recommendedName>
</protein>
<comment type="similarity">
    <text evidence="1">Belongs to the DNA polymerase type-Y family.</text>
</comment>
<comment type="catalytic activity">
    <reaction evidence="6">
        <text>DNA(n) + a 2'-deoxyribonucleoside 5'-triphosphate = DNA(n+1) + diphosphate</text>
        <dbReference type="Rhea" id="RHEA:22508"/>
        <dbReference type="Rhea" id="RHEA-COMP:17339"/>
        <dbReference type="Rhea" id="RHEA-COMP:17340"/>
        <dbReference type="ChEBI" id="CHEBI:33019"/>
        <dbReference type="ChEBI" id="CHEBI:61560"/>
        <dbReference type="ChEBI" id="CHEBI:173112"/>
        <dbReference type="EC" id="2.7.7.7"/>
    </reaction>
</comment>
<dbReference type="InterPro" id="IPR043502">
    <property type="entry name" value="DNA/RNA_pol_sf"/>
</dbReference>
<organism evidence="8 9">
    <name type="scientific">Komagataeibacter intermedius NRIC 0521</name>
    <dbReference type="NCBI Taxonomy" id="1307934"/>
    <lineage>
        <taxon>Bacteria</taxon>
        <taxon>Pseudomonadati</taxon>
        <taxon>Pseudomonadota</taxon>
        <taxon>Alphaproteobacteria</taxon>
        <taxon>Acetobacterales</taxon>
        <taxon>Acetobacteraceae</taxon>
        <taxon>Komagataeibacter</taxon>
    </lineage>
</organism>
<feature type="domain" description="UmuC" evidence="7">
    <location>
        <begin position="34"/>
        <end position="166"/>
    </location>
</feature>
<keyword evidence="4" id="KW-0227">DNA damage</keyword>
<dbReference type="Pfam" id="PF00817">
    <property type="entry name" value="IMS"/>
    <property type="match status" value="1"/>
</dbReference>
<dbReference type="CDD" id="cd03468">
    <property type="entry name" value="PolY_like"/>
    <property type="match status" value="1"/>
</dbReference>
<dbReference type="Pfam" id="PF11799">
    <property type="entry name" value="IMS_C"/>
    <property type="match status" value="1"/>
</dbReference>
<evidence type="ECO:0000256" key="5">
    <source>
        <dbReference type="ARBA" id="ARBA00025589"/>
    </source>
</evidence>
<dbReference type="PROSITE" id="PS50173">
    <property type="entry name" value="UMUC"/>
    <property type="match status" value="1"/>
</dbReference>
<dbReference type="RefSeq" id="WP_264996589.1">
    <property type="nucleotide sequence ID" value="NZ_BAQJ01000021.1"/>
</dbReference>
<keyword evidence="9" id="KW-1185">Reference proteome</keyword>
<proteinExistence type="inferred from homology"/>
<evidence type="ECO:0000256" key="4">
    <source>
        <dbReference type="ARBA" id="ARBA00022763"/>
    </source>
</evidence>
<dbReference type="PANTHER" id="PTHR35369">
    <property type="entry name" value="BLR3025 PROTEIN-RELATED"/>
    <property type="match status" value="1"/>
</dbReference>
<name>A0ABQ0PFZ4_9PROT</name>
<dbReference type="EC" id="2.7.7.7" evidence="3"/>
<dbReference type="InterPro" id="IPR017961">
    <property type="entry name" value="DNA_pol_Y-fam_little_finger"/>
</dbReference>
<evidence type="ECO:0000256" key="1">
    <source>
        <dbReference type="ARBA" id="ARBA00010945"/>
    </source>
</evidence>
<dbReference type="InterPro" id="IPR043128">
    <property type="entry name" value="Rev_trsase/Diguanyl_cyclase"/>
</dbReference>
<comment type="subunit">
    <text evidence="2">Monomer.</text>
</comment>
<dbReference type="SUPFAM" id="SSF56672">
    <property type="entry name" value="DNA/RNA polymerases"/>
    <property type="match status" value="1"/>
</dbReference>
<dbReference type="Proteomes" id="UP001061452">
    <property type="component" value="Unassembled WGS sequence"/>
</dbReference>
<evidence type="ECO:0000313" key="9">
    <source>
        <dbReference type="Proteomes" id="UP001061452"/>
    </source>
</evidence>
<evidence type="ECO:0000259" key="7">
    <source>
        <dbReference type="PROSITE" id="PS50173"/>
    </source>
</evidence>
<comment type="caution">
    <text evidence="8">The sequence shown here is derived from an EMBL/GenBank/DDBJ whole genome shotgun (WGS) entry which is preliminary data.</text>
</comment>
<gene>
    <name evidence="8" type="ORF">AA0521_0850</name>
</gene>
<reference evidence="8" key="1">
    <citation type="submission" date="2013-04" db="EMBL/GenBank/DDBJ databases">
        <title>The genome sequencing project of 58 acetic acid bacteria.</title>
        <authorList>
            <person name="Okamoto-Kainuma A."/>
            <person name="Ishikawa M."/>
            <person name="Umino S."/>
            <person name="Koizumi Y."/>
            <person name="Shiwa Y."/>
            <person name="Yoshikawa H."/>
            <person name="Matsutani M."/>
            <person name="Matsushita K."/>
        </authorList>
    </citation>
    <scope>NUCLEOTIDE SEQUENCE</scope>
    <source>
        <strain evidence="8">NRIC 0521</strain>
    </source>
</reference>
<dbReference type="Gene3D" id="3.30.70.270">
    <property type="match status" value="1"/>
</dbReference>
<dbReference type="InterPro" id="IPR045443">
    <property type="entry name" value="DUF6504"/>
</dbReference>
<dbReference type="EMBL" id="BAQJ01000021">
    <property type="protein sequence ID" value="GBQ66849.1"/>
    <property type="molecule type" value="Genomic_DNA"/>
</dbReference>
<sequence length="512" mass="56760">MPKGDWHRVVSLYLPLWPTDRIRKRLGTDAPAPDRPLALVGREGRRRVVLSVDLAARRLGLRPGTPVAKAQALHPDLLIMDADPDGDRAGLERLSLWFQHRIAPIVAPDPPDGIVLDTTGADHLHGGEAVMLENMVSRLKEAGITARAAIADTWGAAHALARYGRERITLVPPGETAAAITDLPIEALRLPADIIDGLHGLGVSRIGPLAGMPRAPLTLRFGPDVARRLDQAFGRQAEAIVPVRLQAPVQVSRNFAEPISAAETIARYITKLVPPLCAGLEEREQGVRRLDLLLHRVDSRTEAVRVATAMPVRDVRRLTRLLCDRIETIDPGFGIERMVLTASLAEPILHRQGVSALIEEEEADVSDLIDTLANRVGTQALYRFAPVESDVPERAVCRVPALAPEDGRDWPDHWPRPTRLLPRPEPIQTMAVLPDHPPVFFIWRGIRRRIRCADGPERVFGEWWKGDAELTTVRDYFRVEDTSGETFWVYRTGDGEHGETGSQGWFLHGLFE</sequence>
<evidence type="ECO:0000256" key="2">
    <source>
        <dbReference type="ARBA" id="ARBA00011245"/>
    </source>
</evidence>
<dbReference type="InterPro" id="IPR050356">
    <property type="entry name" value="SulA_CellDiv_inhibitor"/>
</dbReference>
<dbReference type="Pfam" id="PF20114">
    <property type="entry name" value="DUF6504"/>
    <property type="match status" value="1"/>
</dbReference>
<dbReference type="PANTHER" id="PTHR35369:SF2">
    <property type="entry name" value="BLR3025 PROTEIN"/>
    <property type="match status" value="1"/>
</dbReference>
<dbReference type="InterPro" id="IPR001126">
    <property type="entry name" value="UmuC"/>
</dbReference>
<evidence type="ECO:0000313" key="8">
    <source>
        <dbReference type="EMBL" id="GBQ66849.1"/>
    </source>
</evidence>
<evidence type="ECO:0000256" key="3">
    <source>
        <dbReference type="ARBA" id="ARBA00012417"/>
    </source>
</evidence>
<dbReference type="Gene3D" id="3.40.1170.60">
    <property type="match status" value="1"/>
</dbReference>
<evidence type="ECO:0000256" key="6">
    <source>
        <dbReference type="ARBA" id="ARBA00049244"/>
    </source>
</evidence>